<accession>A0A4S8LYT9</accession>
<sequence length="164" mass="17930">MEMESEGDGSMSMVMVGQMLNYFHFTTGDVLFFKEWVTSSPGLVAGACIGLIVLGITERCVGVCKTSMDVWWNSRAQELQAKKLEQTYSETPLKASKMALMRAAPPFVPSHDIMRGVFHVVQAGLGFLIMLAVMTFNVGFILSLLLGIGIGEVAFGRYARTVAH</sequence>
<keyword evidence="5" id="KW-0813">Transport</keyword>
<evidence type="ECO:0000313" key="7">
    <source>
        <dbReference type="EMBL" id="THU94876.1"/>
    </source>
</evidence>
<dbReference type="EMBL" id="ML179301">
    <property type="protein sequence ID" value="THU91628.1"/>
    <property type="molecule type" value="Genomic_DNA"/>
</dbReference>
<keyword evidence="5" id="KW-0186">Copper</keyword>
<keyword evidence="2" id="KW-0812">Transmembrane</keyword>
<evidence type="ECO:0000256" key="3">
    <source>
        <dbReference type="ARBA" id="ARBA00022989"/>
    </source>
</evidence>
<evidence type="ECO:0000256" key="1">
    <source>
        <dbReference type="ARBA" id="ARBA00004141"/>
    </source>
</evidence>
<dbReference type="AlphaFoldDB" id="A0A4S8LYT9"/>
<dbReference type="OrthoDB" id="73901at2759"/>
<organism evidence="7 8">
    <name type="scientific">Dendrothele bispora (strain CBS 962.96)</name>
    <dbReference type="NCBI Taxonomy" id="1314807"/>
    <lineage>
        <taxon>Eukaryota</taxon>
        <taxon>Fungi</taxon>
        <taxon>Dikarya</taxon>
        <taxon>Basidiomycota</taxon>
        <taxon>Agaricomycotina</taxon>
        <taxon>Agaricomycetes</taxon>
        <taxon>Agaricomycetidae</taxon>
        <taxon>Agaricales</taxon>
        <taxon>Agaricales incertae sedis</taxon>
        <taxon>Dendrothele</taxon>
    </lineage>
</organism>
<gene>
    <name evidence="7" type="ORF">K435DRAFT_779284</name>
    <name evidence="6" type="ORF">K435DRAFT_780593</name>
</gene>
<dbReference type="EMBL" id="ML179214">
    <property type="protein sequence ID" value="THU94876.1"/>
    <property type="molecule type" value="Genomic_DNA"/>
</dbReference>
<dbReference type="Pfam" id="PF04145">
    <property type="entry name" value="Ctr"/>
    <property type="match status" value="1"/>
</dbReference>
<dbReference type="GO" id="GO:0005375">
    <property type="term" value="F:copper ion transmembrane transporter activity"/>
    <property type="evidence" value="ECO:0007669"/>
    <property type="project" value="UniProtKB-UniRule"/>
</dbReference>
<protein>
    <recommendedName>
        <fullName evidence="5">Copper transport protein</fullName>
    </recommendedName>
</protein>
<evidence type="ECO:0000313" key="6">
    <source>
        <dbReference type="EMBL" id="THU91628.1"/>
    </source>
</evidence>
<keyword evidence="4 5" id="KW-0472">Membrane</keyword>
<comment type="similarity">
    <text evidence="5">Belongs to the copper transporter (Ctr) (TC 1.A.56) family. SLC31A subfamily.</text>
</comment>
<name>A0A4S8LYT9_DENBC</name>
<keyword evidence="3" id="KW-1133">Transmembrane helix</keyword>
<comment type="subcellular location">
    <subcellularLocation>
        <location evidence="1 5">Membrane</location>
        <topology evidence="1 5">Multi-pass membrane protein</topology>
    </subcellularLocation>
</comment>
<dbReference type="GO" id="GO:0005886">
    <property type="term" value="C:plasma membrane"/>
    <property type="evidence" value="ECO:0007669"/>
    <property type="project" value="TreeGrafter"/>
</dbReference>
<evidence type="ECO:0000256" key="4">
    <source>
        <dbReference type="ARBA" id="ARBA00023136"/>
    </source>
</evidence>
<keyword evidence="5" id="KW-0406">Ion transport</keyword>
<evidence type="ECO:0000256" key="2">
    <source>
        <dbReference type="ARBA" id="ARBA00022692"/>
    </source>
</evidence>
<keyword evidence="8" id="KW-1185">Reference proteome</keyword>
<proteinExistence type="inferred from homology"/>
<reference evidence="7 8" key="1">
    <citation type="journal article" date="2019" name="Nat. Ecol. Evol.">
        <title>Megaphylogeny resolves global patterns of mushroom evolution.</title>
        <authorList>
            <person name="Varga T."/>
            <person name="Krizsan K."/>
            <person name="Foldi C."/>
            <person name="Dima B."/>
            <person name="Sanchez-Garcia M."/>
            <person name="Sanchez-Ramirez S."/>
            <person name="Szollosi G.J."/>
            <person name="Szarkandi J.G."/>
            <person name="Papp V."/>
            <person name="Albert L."/>
            <person name="Andreopoulos W."/>
            <person name="Angelini C."/>
            <person name="Antonin V."/>
            <person name="Barry K.W."/>
            <person name="Bougher N.L."/>
            <person name="Buchanan P."/>
            <person name="Buyck B."/>
            <person name="Bense V."/>
            <person name="Catcheside P."/>
            <person name="Chovatia M."/>
            <person name="Cooper J."/>
            <person name="Damon W."/>
            <person name="Desjardin D."/>
            <person name="Finy P."/>
            <person name="Geml J."/>
            <person name="Haridas S."/>
            <person name="Hughes K."/>
            <person name="Justo A."/>
            <person name="Karasinski D."/>
            <person name="Kautmanova I."/>
            <person name="Kiss B."/>
            <person name="Kocsube S."/>
            <person name="Kotiranta H."/>
            <person name="LaButti K.M."/>
            <person name="Lechner B.E."/>
            <person name="Liimatainen K."/>
            <person name="Lipzen A."/>
            <person name="Lukacs Z."/>
            <person name="Mihaltcheva S."/>
            <person name="Morgado L.N."/>
            <person name="Niskanen T."/>
            <person name="Noordeloos M.E."/>
            <person name="Ohm R.A."/>
            <person name="Ortiz-Santana B."/>
            <person name="Ovrebo C."/>
            <person name="Racz N."/>
            <person name="Riley R."/>
            <person name="Savchenko A."/>
            <person name="Shiryaev A."/>
            <person name="Soop K."/>
            <person name="Spirin V."/>
            <person name="Szebenyi C."/>
            <person name="Tomsovsky M."/>
            <person name="Tulloss R.E."/>
            <person name="Uehling J."/>
            <person name="Grigoriev I.V."/>
            <person name="Vagvolgyi C."/>
            <person name="Papp T."/>
            <person name="Martin F.M."/>
            <person name="Miettinen O."/>
            <person name="Hibbett D.S."/>
            <person name="Nagy L.G."/>
        </authorList>
    </citation>
    <scope>NUCLEOTIDE SEQUENCE [LARGE SCALE GENOMIC DNA]</scope>
    <source>
        <strain evidence="7 8">CBS 962.96</strain>
    </source>
</reference>
<dbReference type="Proteomes" id="UP000297245">
    <property type="component" value="Unassembled WGS sequence"/>
</dbReference>
<evidence type="ECO:0000313" key="8">
    <source>
        <dbReference type="Proteomes" id="UP000297245"/>
    </source>
</evidence>
<keyword evidence="5" id="KW-0187">Copper transport</keyword>
<evidence type="ECO:0000256" key="5">
    <source>
        <dbReference type="RuleBase" id="RU367022"/>
    </source>
</evidence>
<dbReference type="InterPro" id="IPR007274">
    <property type="entry name" value="Cop_transporter"/>
</dbReference>
<dbReference type="PANTHER" id="PTHR12483">
    <property type="entry name" value="SOLUTE CARRIER FAMILY 31 COPPER TRANSPORTERS"/>
    <property type="match status" value="1"/>
</dbReference>
<dbReference type="PANTHER" id="PTHR12483:SF27">
    <property type="entry name" value="COPPER TRANSPORT PROTEIN CTR1"/>
    <property type="match status" value="1"/>
</dbReference>